<dbReference type="InterPro" id="IPR013785">
    <property type="entry name" value="Aldolase_TIM"/>
</dbReference>
<evidence type="ECO:0000259" key="5">
    <source>
        <dbReference type="Pfam" id="PF00724"/>
    </source>
</evidence>
<dbReference type="GeneID" id="37018515"/>
<dbReference type="InParanoid" id="A0A316VAP9"/>
<name>A0A316VAP9_9BASI</name>
<dbReference type="EMBL" id="KZ819605">
    <property type="protein sequence ID" value="PWN32605.1"/>
    <property type="molecule type" value="Genomic_DNA"/>
</dbReference>
<dbReference type="InterPro" id="IPR051799">
    <property type="entry name" value="NADH_flavin_oxidoreductase"/>
</dbReference>
<dbReference type="PANTHER" id="PTHR43656:SF2">
    <property type="entry name" value="BINDING OXIDOREDUCTASE, PUTATIVE (AFU_ORTHOLOGUE AFUA_2G08260)-RELATED"/>
    <property type="match status" value="1"/>
</dbReference>
<dbReference type="Pfam" id="PF00724">
    <property type="entry name" value="Oxidored_FMN"/>
    <property type="match status" value="1"/>
</dbReference>
<keyword evidence="2" id="KW-0285">Flavoprotein</keyword>
<evidence type="ECO:0000256" key="2">
    <source>
        <dbReference type="ARBA" id="ARBA00022630"/>
    </source>
</evidence>
<comment type="similarity">
    <text evidence="1">Belongs to the NADH:flavin oxidoreductase/NADH oxidase family.</text>
</comment>
<accession>A0A316VAP9</accession>
<dbReference type="STRING" id="1280837.A0A316VAP9"/>
<dbReference type="OrthoDB" id="1663137at2759"/>
<evidence type="ECO:0000256" key="3">
    <source>
        <dbReference type="ARBA" id="ARBA00022643"/>
    </source>
</evidence>
<feature type="domain" description="NADH:flavin oxidoreductase/NADH oxidase N-terminal" evidence="5">
    <location>
        <begin position="14"/>
        <end position="280"/>
    </location>
</feature>
<dbReference type="RefSeq" id="XP_025352907.1">
    <property type="nucleotide sequence ID" value="XM_025496734.1"/>
</dbReference>
<evidence type="ECO:0000313" key="7">
    <source>
        <dbReference type="Proteomes" id="UP000245771"/>
    </source>
</evidence>
<evidence type="ECO:0000313" key="6">
    <source>
        <dbReference type="EMBL" id="PWN32605.1"/>
    </source>
</evidence>
<dbReference type="AlphaFoldDB" id="A0A316VAP9"/>
<dbReference type="GO" id="GO:0016491">
    <property type="term" value="F:oxidoreductase activity"/>
    <property type="evidence" value="ECO:0007669"/>
    <property type="project" value="UniProtKB-KW"/>
</dbReference>
<dbReference type="PANTHER" id="PTHR43656">
    <property type="entry name" value="BINDING OXIDOREDUCTASE, PUTATIVE (AFU_ORTHOLOGUE AFUA_2G08260)-RELATED"/>
    <property type="match status" value="1"/>
</dbReference>
<dbReference type="Proteomes" id="UP000245771">
    <property type="component" value="Unassembled WGS sequence"/>
</dbReference>
<sequence length="436" mass="46941">MSSSSSEGAKALSQPFTLPCGSTAPNRLVKAPMEEMMGSLGGGLPNEKLLKIYKHWADGGWGIIITGNVAIDSTHLGTPFDITLPSTNLLKDDKTIQTFKKYAQSIKGKGDDKSPLAVVQLVHAGRQSMRGSGRYPWQPTLAPSSISMSTSKGLIGKVIDYALWNTPKEMTQEEIKQLIQRFVEGSVLCHQAGFDGVEIHASHGYQIAAFLSPRTNVRKDQYGGNARNRARLLLEIIDGVRQRVPKSFAVGVKLNSSDYVQGGLTEDDALMNVKWLAEHGGVDFVEISGGNYENPSFMMDSFDSEKELAKVNGTAKTPSKPPTSARTQAREAFFQNFALRARSSVQDVKGPGREMALILTGGLRSRTGMAGPVLEGIVDGVGIGRMACVYPDLPKTILNDSVPDTDPKSSPPKYTMKGSGTVALLPLKIVNAGWGT</sequence>
<dbReference type="CDD" id="cd04733">
    <property type="entry name" value="OYE_like_2_FMN"/>
    <property type="match status" value="1"/>
</dbReference>
<keyword evidence="4" id="KW-0560">Oxidoreductase</keyword>
<dbReference type="Gene3D" id="3.20.20.70">
    <property type="entry name" value="Aldolase class I"/>
    <property type="match status" value="1"/>
</dbReference>
<protein>
    <submittedName>
        <fullName evidence="6">FMN-linked oxidoreductase</fullName>
    </submittedName>
</protein>
<dbReference type="InterPro" id="IPR001155">
    <property type="entry name" value="OxRdtase_FMN_N"/>
</dbReference>
<proteinExistence type="inferred from homology"/>
<gene>
    <name evidence="6" type="ORF">FA14DRAFT_126214</name>
</gene>
<keyword evidence="7" id="KW-1185">Reference proteome</keyword>
<organism evidence="6 7">
    <name type="scientific">Meira miltonrushii</name>
    <dbReference type="NCBI Taxonomy" id="1280837"/>
    <lineage>
        <taxon>Eukaryota</taxon>
        <taxon>Fungi</taxon>
        <taxon>Dikarya</taxon>
        <taxon>Basidiomycota</taxon>
        <taxon>Ustilaginomycotina</taxon>
        <taxon>Exobasidiomycetes</taxon>
        <taxon>Exobasidiales</taxon>
        <taxon>Brachybasidiaceae</taxon>
        <taxon>Meira</taxon>
    </lineage>
</organism>
<keyword evidence="3" id="KW-0288">FMN</keyword>
<reference evidence="6 7" key="1">
    <citation type="journal article" date="2018" name="Mol. Biol. Evol.">
        <title>Broad Genomic Sampling Reveals a Smut Pathogenic Ancestry of the Fungal Clade Ustilaginomycotina.</title>
        <authorList>
            <person name="Kijpornyongpan T."/>
            <person name="Mondo S.J."/>
            <person name="Barry K."/>
            <person name="Sandor L."/>
            <person name="Lee J."/>
            <person name="Lipzen A."/>
            <person name="Pangilinan J."/>
            <person name="LaButti K."/>
            <person name="Hainaut M."/>
            <person name="Henrissat B."/>
            <person name="Grigoriev I.V."/>
            <person name="Spatafora J.W."/>
            <person name="Aime M.C."/>
        </authorList>
    </citation>
    <scope>NUCLEOTIDE SEQUENCE [LARGE SCALE GENOMIC DNA]</scope>
    <source>
        <strain evidence="6 7">MCA 3882</strain>
    </source>
</reference>
<evidence type="ECO:0000256" key="1">
    <source>
        <dbReference type="ARBA" id="ARBA00005979"/>
    </source>
</evidence>
<evidence type="ECO:0000256" key="4">
    <source>
        <dbReference type="ARBA" id="ARBA00023002"/>
    </source>
</evidence>
<dbReference type="SUPFAM" id="SSF51395">
    <property type="entry name" value="FMN-linked oxidoreductases"/>
    <property type="match status" value="1"/>
</dbReference>
<dbReference type="GO" id="GO:0010181">
    <property type="term" value="F:FMN binding"/>
    <property type="evidence" value="ECO:0007669"/>
    <property type="project" value="InterPro"/>
</dbReference>